<dbReference type="AlphaFoldDB" id="A0A3G8JEZ4"/>
<sequence>MSELNTTDLDTVRDAVAALKAIDSQMRALTETKTSLQNDIKEAMGAAEVGKLDGHTVVTWKYTKKPERFNVTAFRRDYPALAEQYTELNDAPRPFKVLG</sequence>
<dbReference type="RefSeq" id="WP_124706514.1">
    <property type="nucleotide sequence ID" value="NZ_CP033972.1"/>
</dbReference>
<name>A0A3G8JEZ4_9ACTN</name>
<dbReference type="KEGG" id="gom:D7316_00043"/>
<accession>A0A3G8JEZ4</accession>
<reference evidence="2 3" key="1">
    <citation type="submission" date="2018-11" db="EMBL/GenBank/DDBJ databases">
        <title>Gordonia insulae sp. nov., isolated from an island soil.</title>
        <authorList>
            <person name="Kim Y.S."/>
            <person name="Kim S.B."/>
        </authorList>
    </citation>
    <scope>NUCLEOTIDE SEQUENCE [LARGE SCALE GENOMIC DNA]</scope>
    <source>
        <strain evidence="2 3">MMS17-SY073</strain>
    </source>
</reference>
<keyword evidence="3" id="KW-1185">Reference proteome</keyword>
<protein>
    <submittedName>
        <fullName evidence="2">Uncharacterized protein</fullName>
    </submittedName>
</protein>
<proteinExistence type="predicted"/>
<dbReference type="OrthoDB" id="46225at2"/>
<dbReference type="Proteomes" id="UP000271469">
    <property type="component" value="Chromosome"/>
</dbReference>
<evidence type="ECO:0000256" key="1">
    <source>
        <dbReference type="SAM" id="Coils"/>
    </source>
</evidence>
<evidence type="ECO:0000313" key="3">
    <source>
        <dbReference type="Proteomes" id="UP000271469"/>
    </source>
</evidence>
<gene>
    <name evidence="2" type="ORF">D7316_00043</name>
</gene>
<feature type="coiled-coil region" evidence="1">
    <location>
        <begin position="19"/>
        <end position="46"/>
    </location>
</feature>
<dbReference type="EMBL" id="CP033972">
    <property type="protein sequence ID" value="AZG43478.1"/>
    <property type="molecule type" value="Genomic_DNA"/>
</dbReference>
<keyword evidence="1" id="KW-0175">Coiled coil</keyword>
<organism evidence="2 3">
    <name type="scientific">Gordonia insulae</name>
    <dbReference type="NCBI Taxonomy" id="2420509"/>
    <lineage>
        <taxon>Bacteria</taxon>
        <taxon>Bacillati</taxon>
        <taxon>Actinomycetota</taxon>
        <taxon>Actinomycetes</taxon>
        <taxon>Mycobacteriales</taxon>
        <taxon>Gordoniaceae</taxon>
        <taxon>Gordonia</taxon>
    </lineage>
</organism>
<evidence type="ECO:0000313" key="2">
    <source>
        <dbReference type="EMBL" id="AZG43478.1"/>
    </source>
</evidence>